<dbReference type="SUPFAM" id="SSF54862">
    <property type="entry name" value="4Fe-4S ferredoxins"/>
    <property type="match status" value="1"/>
</dbReference>
<dbReference type="GO" id="GO:0005524">
    <property type="term" value="F:ATP binding"/>
    <property type="evidence" value="ECO:0007669"/>
    <property type="project" value="UniProtKB-KW"/>
</dbReference>
<dbReference type="InterPro" id="IPR052911">
    <property type="entry name" value="Corrinoid_activation_enz"/>
</dbReference>
<dbReference type="PANTHER" id="PTHR42895">
    <property type="entry name" value="IRON-SULFUR CLUSTER-BINDING PROTEIN-RELATED"/>
    <property type="match status" value="1"/>
</dbReference>
<reference evidence="2 3" key="1">
    <citation type="submission" date="2024-09" db="EMBL/GenBank/DDBJ databases">
        <title>Laminarin stimulates single cell rates of sulfate reduction while oxygen inhibits transcriptomic activity in coastal marine sediment.</title>
        <authorList>
            <person name="Lindsay M."/>
            <person name="Orcutt B."/>
            <person name="Emerson D."/>
            <person name="Stepanauskas R."/>
            <person name="D'Angelo T."/>
        </authorList>
    </citation>
    <scope>NUCLEOTIDE SEQUENCE [LARGE SCALE GENOMIC DNA]</scope>
    <source>
        <strain evidence="2">SAG AM-311-K15</strain>
    </source>
</reference>
<comment type="caution">
    <text evidence="2">The sequence shown here is derived from an EMBL/GenBank/DDBJ whole genome shotgun (WGS) entry which is preliminary data.</text>
</comment>
<sequence length="277" mass="30479">MNRKIIRIDEELCDGCGNCIADCSEGALQIINGKAKLVKEQFCDGFGDCIGGCPTGALTIEERDAADFDEQATKAYLFQTQGQEAVQRMEQAQTKHQPVKEPLPFFPSGGGCPGSRIQEIKTDHPEQPVTADNLPNVLPSELRQWPIQIHLVQPGAPFFRNKELVIMNTCGPLASADVHWRYLRGRSVVVGCPKLDDTSNYATKLGEILKEQTIPKVIIVRMEVPCCGGLTMIAQDAITLSGRDDLILQEDILSLDGQVKSSQIMNVSQPIYQGVRR</sequence>
<dbReference type="PANTHER" id="PTHR42895:SF1">
    <property type="entry name" value="IRON-SULFUR CLUSTER PROTEIN"/>
    <property type="match status" value="1"/>
</dbReference>
<evidence type="ECO:0000313" key="3">
    <source>
        <dbReference type="Proteomes" id="UP001594351"/>
    </source>
</evidence>
<organism evidence="2 3">
    <name type="scientific">candidate division CSSED10-310 bacterium</name>
    <dbReference type="NCBI Taxonomy" id="2855610"/>
    <lineage>
        <taxon>Bacteria</taxon>
        <taxon>Bacteria division CSSED10-310</taxon>
    </lineage>
</organism>
<feature type="domain" description="4Fe-4S ferredoxin-type" evidence="1">
    <location>
        <begin position="4"/>
        <end position="33"/>
    </location>
</feature>
<accession>A0ABV6Z135</accession>
<protein>
    <submittedName>
        <fullName evidence="2">ATP-binding protein</fullName>
    </submittedName>
</protein>
<evidence type="ECO:0000313" key="2">
    <source>
        <dbReference type="EMBL" id="MFC1852046.1"/>
    </source>
</evidence>
<keyword evidence="2" id="KW-0547">Nucleotide-binding</keyword>
<proteinExistence type="predicted"/>
<dbReference type="Gene3D" id="3.30.70.20">
    <property type="match status" value="1"/>
</dbReference>
<keyword evidence="2" id="KW-0067">ATP-binding</keyword>
<evidence type="ECO:0000259" key="1">
    <source>
        <dbReference type="PROSITE" id="PS51379"/>
    </source>
</evidence>
<dbReference type="Proteomes" id="UP001594351">
    <property type="component" value="Unassembled WGS sequence"/>
</dbReference>
<dbReference type="Pfam" id="PF13237">
    <property type="entry name" value="Fer4_10"/>
    <property type="match status" value="1"/>
</dbReference>
<dbReference type="InterPro" id="IPR017896">
    <property type="entry name" value="4Fe4S_Fe-S-bd"/>
</dbReference>
<dbReference type="PROSITE" id="PS51379">
    <property type="entry name" value="4FE4S_FER_2"/>
    <property type="match status" value="2"/>
</dbReference>
<name>A0ABV6Z135_UNCC1</name>
<gene>
    <name evidence="2" type="ORF">ACFL27_17775</name>
</gene>
<keyword evidence="3" id="KW-1185">Reference proteome</keyword>
<dbReference type="EMBL" id="JBHPBY010000258">
    <property type="protein sequence ID" value="MFC1852046.1"/>
    <property type="molecule type" value="Genomic_DNA"/>
</dbReference>
<feature type="domain" description="4Fe-4S ferredoxin-type" evidence="1">
    <location>
        <begin position="34"/>
        <end position="63"/>
    </location>
</feature>